<reference evidence="1 2" key="1">
    <citation type="journal article" date="2018" name="Nat. Ecol. Evol.">
        <title>Pezizomycetes genomes reveal the molecular basis of ectomycorrhizal truffle lifestyle.</title>
        <authorList>
            <person name="Murat C."/>
            <person name="Payen T."/>
            <person name="Noel B."/>
            <person name="Kuo A."/>
            <person name="Morin E."/>
            <person name="Chen J."/>
            <person name="Kohler A."/>
            <person name="Krizsan K."/>
            <person name="Balestrini R."/>
            <person name="Da Silva C."/>
            <person name="Montanini B."/>
            <person name="Hainaut M."/>
            <person name="Levati E."/>
            <person name="Barry K.W."/>
            <person name="Belfiori B."/>
            <person name="Cichocki N."/>
            <person name="Clum A."/>
            <person name="Dockter R.B."/>
            <person name="Fauchery L."/>
            <person name="Guy J."/>
            <person name="Iotti M."/>
            <person name="Le Tacon F."/>
            <person name="Lindquist E.A."/>
            <person name="Lipzen A."/>
            <person name="Malagnac F."/>
            <person name="Mello A."/>
            <person name="Molinier V."/>
            <person name="Miyauchi S."/>
            <person name="Poulain J."/>
            <person name="Riccioni C."/>
            <person name="Rubini A."/>
            <person name="Sitrit Y."/>
            <person name="Splivallo R."/>
            <person name="Traeger S."/>
            <person name="Wang M."/>
            <person name="Zifcakova L."/>
            <person name="Wipf D."/>
            <person name="Zambonelli A."/>
            <person name="Paolocci F."/>
            <person name="Nowrousian M."/>
            <person name="Ottonello S."/>
            <person name="Baldrian P."/>
            <person name="Spatafora J.W."/>
            <person name="Henrissat B."/>
            <person name="Nagy L.G."/>
            <person name="Aury J.M."/>
            <person name="Wincker P."/>
            <person name="Grigoriev I.V."/>
            <person name="Bonfante P."/>
            <person name="Martin F.M."/>
        </authorList>
    </citation>
    <scope>NUCLEOTIDE SEQUENCE [LARGE SCALE GENOMIC DNA]</scope>
    <source>
        <strain evidence="1 2">120613-1</strain>
    </source>
</reference>
<dbReference type="Proteomes" id="UP000276215">
    <property type="component" value="Unassembled WGS sequence"/>
</dbReference>
<dbReference type="AlphaFoldDB" id="A0A3N4IV36"/>
<name>A0A3N4IV36_9PEZI</name>
<proteinExistence type="predicted"/>
<accession>A0A3N4IV36</accession>
<sequence>MSISSDHPPLPTSGEPTLRDLDTRISHLDIKINTLRRDLDVKVHGLDGRLIGLRNVLRDRDVQQRDFEAEVRGELTVLHNILDDRGLQQREFEAEVRGELTGLHSKFTGLSDRLDRVLNILERMNP</sequence>
<evidence type="ECO:0000313" key="1">
    <source>
        <dbReference type="EMBL" id="RPA89696.1"/>
    </source>
</evidence>
<keyword evidence="2" id="KW-1185">Reference proteome</keyword>
<organism evidence="1 2">
    <name type="scientific">Choiromyces venosus 120613-1</name>
    <dbReference type="NCBI Taxonomy" id="1336337"/>
    <lineage>
        <taxon>Eukaryota</taxon>
        <taxon>Fungi</taxon>
        <taxon>Dikarya</taxon>
        <taxon>Ascomycota</taxon>
        <taxon>Pezizomycotina</taxon>
        <taxon>Pezizomycetes</taxon>
        <taxon>Pezizales</taxon>
        <taxon>Tuberaceae</taxon>
        <taxon>Choiromyces</taxon>
    </lineage>
</organism>
<dbReference type="OrthoDB" id="5416902at2759"/>
<protein>
    <submittedName>
        <fullName evidence="1">Uncharacterized protein</fullName>
    </submittedName>
</protein>
<gene>
    <name evidence="1" type="ORF">L873DRAFT_1795951</name>
</gene>
<dbReference type="EMBL" id="ML120561">
    <property type="protein sequence ID" value="RPA89696.1"/>
    <property type="molecule type" value="Genomic_DNA"/>
</dbReference>
<evidence type="ECO:0000313" key="2">
    <source>
        <dbReference type="Proteomes" id="UP000276215"/>
    </source>
</evidence>